<sequence>MWVTILGHSKGVKVLPLRISAQNCNNGHQTATIPGLYHDGAAFQLLIAAAIAASLNGTLQAYGMVVVEGRTATLPCYG</sequence>
<dbReference type="EMBL" id="LXQA010005986">
    <property type="protein sequence ID" value="MCH83936.1"/>
    <property type="molecule type" value="Genomic_DNA"/>
</dbReference>
<evidence type="ECO:0000313" key="2">
    <source>
        <dbReference type="Proteomes" id="UP000265520"/>
    </source>
</evidence>
<dbReference type="Proteomes" id="UP000265520">
    <property type="component" value="Unassembled WGS sequence"/>
</dbReference>
<comment type="caution">
    <text evidence="1">The sequence shown here is derived from an EMBL/GenBank/DDBJ whole genome shotgun (WGS) entry which is preliminary data.</text>
</comment>
<name>A0A392M925_9FABA</name>
<protein>
    <submittedName>
        <fullName evidence="1">Uncharacterized protein</fullName>
    </submittedName>
</protein>
<feature type="non-terminal residue" evidence="1">
    <location>
        <position position="78"/>
    </location>
</feature>
<organism evidence="1 2">
    <name type="scientific">Trifolium medium</name>
    <dbReference type="NCBI Taxonomy" id="97028"/>
    <lineage>
        <taxon>Eukaryota</taxon>
        <taxon>Viridiplantae</taxon>
        <taxon>Streptophyta</taxon>
        <taxon>Embryophyta</taxon>
        <taxon>Tracheophyta</taxon>
        <taxon>Spermatophyta</taxon>
        <taxon>Magnoliopsida</taxon>
        <taxon>eudicotyledons</taxon>
        <taxon>Gunneridae</taxon>
        <taxon>Pentapetalae</taxon>
        <taxon>rosids</taxon>
        <taxon>fabids</taxon>
        <taxon>Fabales</taxon>
        <taxon>Fabaceae</taxon>
        <taxon>Papilionoideae</taxon>
        <taxon>50 kb inversion clade</taxon>
        <taxon>NPAAA clade</taxon>
        <taxon>Hologalegina</taxon>
        <taxon>IRL clade</taxon>
        <taxon>Trifolieae</taxon>
        <taxon>Trifolium</taxon>
    </lineage>
</organism>
<evidence type="ECO:0000313" key="1">
    <source>
        <dbReference type="EMBL" id="MCH83936.1"/>
    </source>
</evidence>
<keyword evidence="2" id="KW-1185">Reference proteome</keyword>
<gene>
    <name evidence="1" type="ORF">A2U01_0004766</name>
</gene>
<dbReference type="AlphaFoldDB" id="A0A392M925"/>
<accession>A0A392M925</accession>
<reference evidence="1 2" key="1">
    <citation type="journal article" date="2018" name="Front. Plant Sci.">
        <title>Red Clover (Trifolium pratense) and Zigzag Clover (T. medium) - A Picture of Genomic Similarities and Differences.</title>
        <authorList>
            <person name="Dluhosova J."/>
            <person name="Istvanek J."/>
            <person name="Nedelnik J."/>
            <person name="Repkova J."/>
        </authorList>
    </citation>
    <scope>NUCLEOTIDE SEQUENCE [LARGE SCALE GENOMIC DNA]</scope>
    <source>
        <strain evidence="2">cv. 10/8</strain>
        <tissue evidence="1">Leaf</tissue>
    </source>
</reference>
<proteinExistence type="predicted"/>